<dbReference type="RefSeq" id="WP_138659037.1">
    <property type="nucleotide sequence ID" value="NZ_VATY01000003.1"/>
</dbReference>
<dbReference type="Gene3D" id="2.40.160.50">
    <property type="entry name" value="membrane protein fhac: a member of the omp85/tpsb transporter family"/>
    <property type="match status" value="1"/>
</dbReference>
<dbReference type="PROSITE" id="PS51257">
    <property type="entry name" value="PROKAR_LIPOPROTEIN"/>
    <property type="match status" value="1"/>
</dbReference>
<dbReference type="PANTHER" id="PTHR12815">
    <property type="entry name" value="SORTING AND ASSEMBLY MACHINERY SAMM50 PROTEIN FAMILY MEMBER"/>
    <property type="match status" value="1"/>
</dbReference>
<dbReference type="Gene3D" id="3.10.20.310">
    <property type="entry name" value="membrane protein fhac"/>
    <property type="match status" value="1"/>
</dbReference>
<keyword evidence="2" id="KW-0732">Signal</keyword>
<dbReference type="PANTHER" id="PTHR12815:SF47">
    <property type="entry name" value="TRANSLOCATION AND ASSEMBLY MODULE SUBUNIT TAMA"/>
    <property type="match status" value="1"/>
</dbReference>
<dbReference type="AlphaFoldDB" id="A0A5S3PU04"/>
<dbReference type="InterPro" id="IPR039910">
    <property type="entry name" value="D15-like"/>
</dbReference>
<comment type="caution">
    <text evidence="4">The sequence shown here is derived from an EMBL/GenBank/DDBJ whole genome shotgun (WGS) entry which is preliminary data.</text>
</comment>
<proteinExistence type="predicted"/>
<dbReference type="Proteomes" id="UP000310314">
    <property type="component" value="Unassembled WGS sequence"/>
</dbReference>
<accession>A0A5S3PU04</accession>
<gene>
    <name evidence="4" type="ORF">FEE95_16225</name>
</gene>
<evidence type="ECO:0000256" key="1">
    <source>
        <dbReference type="ARBA" id="ARBA00022692"/>
    </source>
</evidence>
<evidence type="ECO:0000256" key="3">
    <source>
        <dbReference type="ARBA" id="ARBA00023237"/>
    </source>
</evidence>
<dbReference type="EMBL" id="VATY01000003">
    <property type="protein sequence ID" value="TMM56170.1"/>
    <property type="molecule type" value="Genomic_DNA"/>
</dbReference>
<dbReference type="OrthoDB" id="9814535at2"/>
<name>A0A5S3PU04_9FLAO</name>
<evidence type="ECO:0000313" key="5">
    <source>
        <dbReference type="Proteomes" id="UP000310314"/>
    </source>
</evidence>
<protein>
    <submittedName>
        <fullName evidence="4">Outer membrane protein assembly factor</fullName>
    </submittedName>
</protein>
<keyword evidence="5" id="KW-1185">Reference proteome</keyword>
<evidence type="ECO:0000313" key="4">
    <source>
        <dbReference type="EMBL" id="TMM56170.1"/>
    </source>
</evidence>
<reference evidence="4 5" key="1">
    <citation type="submission" date="2019-05" db="EMBL/GenBank/DDBJ databases">
        <authorList>
            <person name="Zhang J.-Y."/>
            <person name="Feg X."/>
            <person name="Du Z.-J."/>
        </authorList>
    </citation>
    <scope>NUCLEOTIDE SEQUENCE [LARGE SCALE GENOMIC DNA]</scope>
    <source>
        <strain evidence="4 5">RZ26</strain>
    </source>
</reference>
<sequence length="874" mass="100084">MRTLLPTKKSSAKISLLLIALAITSCNSLKRVDDDELLIKRNTIWADSIKVVSEDIEGLIIQEPNSDLLGYPLRLNLYNLAKPNPDSSYQNWLLKKPKRKQRLTNFLSEKQVNRLGESFMVKGLSEWLKKIGEAPAILDTTLTRKTLERLKAYYNTKGYFNNTTNYDIDFLKRKQRVEVHYNIDLGDPYMLDSLAHKITSSAIDSIYNLVKADSEVKPGQQFDLDNFNKERERLNRIFRNRGVYDFQESSIKFDVIADTAQVGNDTKMDIALKIDDLKKRDESSVTTQEYKVFKFDKINVYTDYLSDDSEGELKFERFGDYTIYYRDKLRFKPKTLTNAIFFKKDSLYRDIDRIRTLRQMTSLNVFKYPSLTFVEDSTRTYLTSNIYLATKPKYTFAPNLEVTTSNRRKIGIGVGLSLLIRNVFKGAENLSLSGYGTFGLLSGDVVENSFSEIGADANLSFPRIWFPIINTDKIIPNYMLPQTNLSLGTSFQKNIGLDKQTFNTILGYNWTPTEFKKNNFELLNIQFVNNKNTDRFFEQYNNTYNRLNQIANQRRALVNPAYFDSNDDLTTPVDVVNPEDAGTTGFIRDVLQGTIPVGTGDDEFSQQNFNDVKSISEREVRLTENNLIFSSNYTFNTTNRTGVTDNSFSQFRFKIESAGNFLSALSYIIPFDQEDNGLLEEDNDLLVFDVPYSQYVKTEFDYVKYWDLSKSNVLAFRSFLGIAIPFGNSDNIPFVRSYFAGGANDNRAWRPYELGPGRTNAANDFNEANLKLALNLEYRFPIAGNFKGALFADAGNIWNVLDNVDDPEATFNGIESLKDIALGTGFGIRYDFTYFVVRGDLAFKTYNPGLASSRRWFNDSDFAPILQVGINYPF</sequence>
<keyword evidence="3" id="KW-0472">Membrane</keyword>
<keyword evidence="1" id="KW-0812">Transmembrane</keyword>
<evidence type="ECO:0000256" key="2">
    <source>
        <dbReference type="ARBA" id="ARBA00022729"/>
    </source>
</evidence>
<organism evidence="4 5">
    <name type="scientific">Maribacter algarum</name>
    <name type="common">ex Zhang et al. 2020</name>
    <dbReference type="NCBI Taxonomy" id="2578118"/>
    <lineage>
        <taxon>Bacteria</taxon>
        <taxon>Pseudomonadati</taxon>
        <taxon>Bacteroidota</taxon>
        <taxon>Flavobacteriia</taxon>
        <taxon>Flavobacteriales</taxon>
        <taxon>Flavobacteriaceae</taxon>
        <taxon>Maribacter</taxon>
    </lineage>
</organism>
<keyword evidence="3" id="KW-0998">Cell outer membrane</keyword>